<sequence length="475" mass="50929">MSVTSPKQTSFTPSTNKSRFKFATIIGFPSKSKKQLVSPEIQAPPEEYQPFKLDIPSGNNKDNRQRAKSSATASQNDSSNRYSRGVASSKSGTSRESTEGPLTPSDDPQVSYQHSLMTLTDIHDPFSAIAISPSVKRQSSHSEKSIGRRIMNRIDIGRTKPNNHDVPSPNWNNSGFDSRNTSLPSQTKESYVSQLLRPLQSSKRPSTSTGSSTNTSHYEHVPVQPQTLHRMGSASVLPAQRHGQFSNRSSTSRPHTANPLPPSLAPTTQKIARSASTINSTSPSHYSHGSSSTSGSTPSTATITPLEQQLQHSRPFLPYAQSPTSPYTSSSGSTTSPFDMSRFPRPPPTGPLPTPDPTLHHERQRHSAISSESGSHRRHTPSPAGSMSPRRFTPTSHPNSNSNVPSATSSATPSPRPSLLTHLQTSQLQQTFSSGSASASASTTSLVPPGSAVSFASRSSIASSMFGGTADGYWE</sequence>
<dbReference type="AlphaFoldDB" id="A0A0C9VJ96"/>
<feature type="region of interest" description="Disordered" evidence="1">
    <location>
        <begin position="131"/>
        <end position="219"/>
    </location>
</feature>
<evidence type="ECO:0000313" key="3">
    <source>
        <dbReference type="Proteomes" id="UP000054279"/>
    </source>
</evidence>
<evidence type="ECO:0000313" key="2">
    <source>
        <dbReference type="EMBL" id="KIJ37695.1"/>
    </source>
</evidence>
<evidence type="ECO:0000256" key="1">
    <source>
        <dbReference type="SAM" id="MobiDB-lite"/>
    </source>
</evidence>
<feature type="compositionally biased region" description="Low complexity" evidence="1">
    <location>
        <begin position="322"/>
        <end position="337"/>
    </location>
</feature>
<feature type="region of interest" description="Disordered" evidence="1">
    <location>
        <begin position="240"/>
        <end position="302"/>
    </location>
</feature>
<feature type="compositionally biased region" description="Low complexity" evidence="1">
    <location>
        <begin position="201"/>
        <end position="216"/>
    </location>
</feature>
<feature type="compositionally biased region" description="Low complexity" evidence="1">
    <location>
        <begin position="398"/>
        <end position="464"/>
    </location>
</feature>
<dbReference type="HOGENOM" id="CLU_575120_0_0_1"/>
<dbReference type="OrthoDB" id="10688089at2759"/>
<feature type="compositionally biased region" description="Polar residues" evidence="1">
    <location>
        <begin position="243"/>
        <end position="255"/>
    </location>
</feature>
<feature type="compositionally biased region" description="Polar residues" evidence="1">
    <location>
        <begin position="169"/>
        <end position="193"/>
    </location>
</feature>
<dbReference type="Proteomes" id="UP000054279">
    <property type="component" value="Unassembled WGS sequence"/>
</dbReference>
<keyword evidence="3" id="KW-1185">Reference proteome</keyword>
<dbReference type="EMBL" id="KN837167">
    <property type="protein sequence ID" value="KIJ37695.1"/>
    <property type="molecule type" value="Genomic_DNA"/>
</dbReference>
<reference evidence="2 3" key="1">
    <citation type="submission" date="2014-06" db="EMBL/GenBank/DDBJ databases">
        <title>Evolutionary Origins and Diversification of the Mycorrhizal Mutualists.</title>
        <authorList>
            <consortium name="DOE Joint Genome Institute"/>
            <consortium name="Mycorrhizal Genomics Consortium"/>
            <person name="Kohler A."/>
            <person name="Kuo A."/>
            <person name="Nagy L.G."/>
            <person name="Floudas D."/>
            <person name="Copeland A."/>
            <person name="Barry K.W."/>
            <person name="Cichocki N."/>
            <person name="Veneault-Fourrey C."/>
            <person name="LaButti K."/>
            <person name="Lindquist E.A."/>
            <person name="Lipzen A."/>
            <person name="Lundell T."/>
            <person name="Morin E."/>
            <person name="Murat C."/>
            <person name="Riley R."/>
            <person name="Ohm R."/>
            <person name="Sun H."/>
            <person name="Tunlid A."/>
            <person name="Henrissat B."/>
            <person name="Grigoriev I.V."/>
            <person name="Hibbett D.S."/>
            <person name="Martin F."/>
        </authorList>
    </citation>
    <scope>NUCLEOTIDE SEQUENCE [LARGE SCALE GENOMIC DNA]</scope>
    <source>
        <strain evidence="2 3">SS14</strain>
    </source>
</reference>
<feature type="compositionally biased region" description="Polar residues" evidence="1">
    <location>
        <begin position="68"/>
        <end position="95"/>
    </location>
</feature>
<protein>
    <submittedName>
        <fullName evidence="2">Uncharacterized protein</fullName>
    </submittedName>
</protein>
<feature type="region of interest" description="Disordered" evidence="1">
    <location>
        <begin position="317"/>
        <end position="475"/>
    </location>
</feature>
<feature type="compositionally biased region" description="Pro residues" evidence="1">
    <location>
        <begin position="344"/>
        <end position="356"/>
    </location>
</feature>
<accession>A0A0C9VJ96</accession>
<feature type="region of interest" description="Disordered" evidence="1">
    <location>
        <begin position="32"/>
        <end position="112"/>
    </location>
</feature>
<name>A0A0C9VJ96_SPHS4</name>
<organism evidence="2 3">
    <name type="scientific">Sphaerobolus stellatus (strain SS14)</name>
    <dbReference type="NCBI Taxonomy" id="990650"/>
    <lineage>
        <taxon>Eukaryota</taxon>
        <taxon>Fungi</taxon>
        <taxon>Dikarya</taxon>
        <taxon>Basidiomycota</taxon>
        <taxon>Agaricomycotina</taxon>
        <taxon>Agaricomycetes</taxon>
        <taxon>Phallomycetidae</taxon>
        <taxon>Geastrales</taxon>
        <taxon>Sphaerobolaceae</taxon>
        <taxon>Sphaerobolus</taxon>
    </lineage>
</organism>
<feature type="compositionally biased region" description="Low complexity" evidence="1">
    <location>
        <begin position="280"/>
        <end position="300"/>
    </location>
</feature>
<gene>
    <name evidence="2" type="ORF">M422DRAFT_50277</name>
</gene>
<feature type="compositionally biased region" description="Polar residues" evidence="1">
    <location>
        <begin position="265"/>
        <end position="279"/>
    </location>
</feature>
<proteinExistence type="predicted"/>